<gene>
    <name evidence="2" type="ORF">B1H18_30630</name>
</gene>
<dbReference type="RefSeq" id="WP_077973710.1">
    <property type="nucleotide sequence ID" value="NZ_CP045178.1"/>
</dbReference>
<dbReference type="EMBL" id="MVFC01000041">
    <property type="protein sequence ID" value="OON72156.1"/>
    <property type="molecule type" value="Genomic_DNA"/>
</dbReference>
<sequence length="160" mass="17333">MRPTPSIPRVTTVEARHAWWAPGRRRLLLAAAGSLAFASPHPSGAFAGGRSRSATPGDSTAISLPEPTGPYPTGWRGDLTLLGARHASYTDTQSLLPQIARKLDLPAATVERSVGTIAPDRWGAAQRAYVTAFFDRRLYGRDSGLLDHGSPRYPKIRFSR</sequence>
<comment type="caution">
    <text evidence="2">The sequence shown here is derived from an EMBL/GenBank/DDBJ whole genome shotgun (WGS) entry which is preliminary data.</text>
</comment>
<dbReference type="Proteomes" id="UP000190539">
    <property type="component" value="Unassembled WGS sequence"/>
</dbReference>
<dbReference type="InterPro" id="IPR029058">
    <property type="entry name" value="AB_hydrolase_fold"/>
</dbReference>
<proteinExistence type="predicted"/>
<protein>
    <submittedName>
        <fullName evidence="2">Uncharacterized protein</fullName>
    </submittedName>
</protein>
<reference evidence="2 3" key="1">
    <citation type="submission" date="2017-02" db="EMBL/GenBank/DDBJ databases">
        <title>Draft Genome Sequence of Streptomyces tsukubaensis F601, a Producer of the immunosuppressant tacrolimus FK506.</title>
        <authorList>
            <person name="Zong G."/>
            <person name="Zhong C."/>
            <person name="Fu J."/>
            <person name="Qin R."/>
            <person name="Cao G."/>
        </authorList>
    </citation>
    <scope>NUCLEOTIDE SEQUENCE [LARGE SCALE GENOMIC DNA]</scope>
    <source>
        <strain evidence="2 3">F601</strain>
    </source>
</reference>
<dbReference type="AlphaFoldDB" id="A0A1V4A038"/>
<evidence type="ECO:0000313" key="3">
    <source>
        <dbReference type="Proteomes" id="UP000190539"/>
    </source>
</evidence>
<accession>A0A1V4A038</accession>
<organism evidence="2 3">
    <name type="scientific">Streptomyces tsukubensis</name>
    <dbReference type="NCBI Taxonomy" id="83656"/>
    <lineage>
        <taxon>Bacteria</taxon>
        <taxon>Bacillati</taxon>
        <taxon>Actinomycetota</taxon>
        <taxon>Actinomycetes</taxon>
        <taxon>Kitasatosporales</taxon>
        <taxon>Streptomycetaceae</taxon>
        <taxon>Streptomyces</taxon>
    </lineage>
</organism>
<evidence type="ECO:0000256" key="1">
    <source>
        <dbReference type="SAM" id="MobiDB-lite"/>
    </source>
</evidence>
<feature type="compositionally biased region" description="Polar residues" evidence="1">
    <location>
        <begin position="52"/>
        <end position="62"/>
    </location>
</feature>
<dbReference type="Gene3D" id="3.40.50.1820">
    <property type="entry name" value="alpha/beta hydrolase"/>
    <property type="match status" value="1"/>
</dbReference>
<dbReference type="OrthoDB" id="569821at2"/>
<keyword evidence="3" id="KW-1185">Reference proteome</keyword>
<name>A0A1V4A038_9ACTN</name>
<evidence type="ECO:0000313" key="2">
    <source>
        <dbReference type="EMBL" id="OON72156.1"/>
    </source>
</evidence>
<dbReference type="STRING" id="83656.B1H18_30630"/>
<feature type="region of interest" description="Disordered" evidence="1">
    <location>
        <begin position="46"/>
        <end position="69"/>
    </location>
</feature>